<feature type="transmembrane region" description="Helical" evidence="1">
    <location>
        <begin position="311"/>
        <end position="333"/>
    </location>
</feature>
<keyword evidence="1" id="KW-0812">Transmembrane</keyword>
<feature type="transmembrane region" description="Helical" evidence="1">
    <location>
        <begin position="92"/>
        <end position="110"/>
    </location>
</feature>
<dbReference type="Pfam" id="PF07670">
    <property type="entry name" value="Gate"/>
    <property type="match status" value="1"/>
</dbReference>
<feature type="transmembrane region" description="Helical" evidence="1">
    <location>
        <begin position="63"/>
        <end position="80"/>
    </location>
</feature>
<keyword evidence="1" id="KW-0472">Membrane</keyword>
<feature type="transmembrane region" description="Helical" evidence="1">
    <location>
        <begin position="130"/>
        <end position="161"/>
    </location>
</feature>
<gene>
    <name evidence="3" type="ORF">FB471_5589</name>
</gene>
<keyword evidence="4" id="KW-1185">Reference proteome</keyword>
<dbReference type="RefSeq" id="WP_142001237.1">
    <property type="nucleotide sequence ID" value="NZ_VFML01000001.1"/>
</dbReference>
<dbReference type="AlphaFoldDB" id="A0A542DRL8"/>
<protein>
    <submittedName>
        <fullName evidence="3">Nucleoside recognition membrane protein YjiH</fullName>
    </submittedName>
</protein>
<dbReference type="InterPro" id="IPR011642">
    <property type="entry name" value="Gate_dom"/>
</dbReference>
<comment type="caution">
    <text evidence="3">The sequence shown here is derived from an EMBL/GenBank/DDBJ whole genome shotgun (WGS) entry which is preliminary data.</text>
</comment>
<evidence type="ECO:0000259" key="2">
    <source>
        <dbReference type="Pfam" id="PF07670"/>
    </source>
</evidence>
<feature type="transmembrane region" description="Helical" evidence="1">
    <location>
        <begin position="387"/>
        <end position="410"/>
    </location>
</feature>
<dbReference type="Proteomes" id="UP000320876">
    <property type="component" value="Unassembled WGS sequence"/>
</dbReference>
<feature type="transmembrane region" description="Helical" evidence="1">
    <location>
        <begin position="361"/>
        <end position="381"/>
    </location>
</feature>
<keyword evidence="1" id="KW-1133">Transmembrane helix</keyword>
<name>A0A542DRL8_AMYCI</name>
<feature type="domain" description="Nucleoside transporter/FeoB GTPase Gate" evidence="2">
    <location>
        <begin position="132"/>
        <end position="230"/>
    </location>
</feature>
<feature type="transmembrane region" description="Helical" evidence="1">
    <location>
        <begin position="208"/>
        <end position="227"/>
    </location>
</feature>
<feature type="transmembrane region" description="Helical" evidence="1">
    <location>
        <begin position="422"/>
        <end position="443"/>
    </location>
</feature>
<evidence type="ECO:0000313" key="4">
    <source>
        <dbReference type="Proteomes" id="UP000320876"/>
    </source>
</evidence>
<proteinExistence type="predicted"/>
<dbReference type="EMBL" id="VFML01000001">
    <property type="protein sequence ID" value="TQJ05752.1"/>
    <property type="molecule type" value="Genomic_DNA"/>
</dbReference>
<evidence type="ECO:0000256" key="1">
    <source>
        <dbReference type="SAM" id="Phobius"/>
    </source>
</evidence>
<evidence type="ECO:0000313" key="3">
    <source>
        <dbReference type="EMBL" id="TQJ05752.1"/>
    </source>
</evidence>
<feature type="transmembrane region" description="Helical" evidence="1">
    <location>
        <begin position="21"/>
        <end position="43"/>
    </location>
</feature>
<reference evidence="3 4" key="1">
    <citation type="submission" date="2019-06" db="EMBL/GenBank/DDBJ databases">
        <title>Sequencing the genomes of 1000 actinobacteria strains.</title>
        <authorList>
            <person name="Klenk H.-P."/>
        </authorList>
    </citation>
    <scope>NUCLEOTIDE SEQUENCE [LARGE SCALE GENOMIC DNA]</scope>
    <source>
        <strain evidence="3 4">DSM 45679</strain>
    </source>
</reference>
<feature type="transmembrane region" description="Helical" evidence="1">
    <location>
        <begin position="239"/>
        <end position="258"/>
    </location>
</feature>
<organism evidence="3 4">
    <name type="scientific">Amycolatopsis cihanbeyliensis</name>
    <dbReference type="NCBI Taxonomy" id="1128664"/>
    <lineage>
        <taxon>Bacteria</taxon>
        <taxon>Bacillati</taxon>
        <taxon>Actinomycetota</taxon>
        <taxon>Actinomycetes</taxon>
        <taxon>Pseudonocardiales</taxon>
        <taxon>Pseudonocardiaceae</taxon>
        <taxon>Amycolatopsis</taxon>
    </lineage>
</organism>
<accession>A0A542DRL8</accession>
<dbReference type="OrthoDB" id="1633380at2"/>
<sequence>MATEQQGDERATRGAGTGVPMWKFFVYSLVGTLVFFVPIPVSGESSIVLDHLVTALETAFPDLLPYLALAVILAGAVHPFASGTWNRSPVSVVFSVVKVAGLVVGVMLVFELGPAWLFAEDMGPFLLNKLVIPVGLLVPIGAVFLALLVGYGLLEFIGVLLQPVMRPVWRTPGRSAVDAVASFVGSYSLGLLITNRVYREGKYSGREAAIIATGFSTVSATFMVVVASTLDLMSDWNTYFWTTLAITFLVTAVTVRIWPLSKVTDSYIDGSRPRPDQDNRGRRLSRAWTEARETVAAAPSLGRNIATNLKAGLLMTMAILPSILSIGLLGLVLATHTPVFDWLGYAFYPFAWIMQAPEPLLVAKASAVGVAEMFLPALLVVESAAAVKFIVAVVSVSQIIFFSALVPCVVATEIPISVPRMIVIWFQRVVLTLVLATPVALLLY</sequence>